<organism evidence="2 3">
    <name type="scientific">Cryptolaemus montrouzieri</name>
    <dbReference type="NCBI Taxonomy" id="559131"/>
    <lineage>
        <taxon>Eukaryota</taxon>
        <taxon>Metazoa</taxon>
        <taxon>Ecdysozoa</taxon>
        <taxon>Arthropoda</taxon>
        <taxon>Hexapoda</taxon>
        <taxon>Insecta</taxon>
        <taxon>Pterygota</taxon>
        <taxon>Neoptera</taxon>
        <taxon>Endopterygota</taxon>
        <taxon>Coleoptera</taxon>
        <taxon>Polyphaga</taxon>
        <taxon>Cucujiformia</taxon>
        <taxon>Coccinelloidea</taxon>
        <taxon>Coccinellidae</taxon>
        <taxon>Scymninae</taxon>
        <taxon>Scymnini</taxon>
        <taxon>Cryptolaemus</taxon>
    </lineage>
</organism>
<evidence type="ECO:0000313" key="2">
    <source>
        <dbReference type="EMBL" id="KAL3277402.1"/>
    </source>
</evidence>
<feature type="compositionally biased region" description="Polar residues" evidence="1">
    <location>
        <begin position="137"/>
        <end position="153"/>
    </location>
</feature>
<protein>
    <submittedName>
        <fullName evidence="2">Uncharacterized protein</fullName>
    </submittedName>
</protein>
<dbReference type="Proteomes" id="UP001516400">
    <property type="component" value="Unassembled WGS sequence"/>
</dbReference>
<evidence type="ECO:0000256" key="1">
    <source>
        <dbReference type="SAM" id="MobiDB-lite"/>
    </source>
</evidence>
<feature type="compositionally biased region" description="Acidic residues" evidence="1">
    <location>
        <begin position="49"/>
        <end position="63"/>
    </location>
</feature>
<proteinExistence type="predicted"/>
<feature type="compositionally biased region" description="Polar residues" evidence="1">
    <location>
        <begin position="27"/>
        <end position="41"/>
    </location>
</feature>
<sequence>MLFHLFSFRTKQKLRKRSNLRNKQIPIENQQYDNPAESNFWSRERTPSPEDDSVGDPDLNSDEEPTKPSCISKFSAGIEKNIVISHKTDSGDILLSPEYFEYESTDLNSLNIENIRSMLILQPRDMNLNETVILENAPSQESVENSGSSTSEATPRIDKPKKNEKLSAPRARISFLRVLKNVEEIAWKTSHKG</sequence>
<feature type="region of interest" description="Disordered" evidence="1">
    <location>
        <begin position="17"/>
        <end position="71"/>
    </location>
</feature>
<feature type="compositionally biased region" description="Basic and acidic residues" evidence="1">
    <location>
        <begin position="155"/>
        <end position="165"/>
    </location>
</feature>
<keyword evidence="3" id="KW-1185">Reference proteome</keyword>
<reference evidence="2 3" key="1">
    <citation type="journal article" date="2021" name="BMC Biol.">
        <title>Horizontally acquired antibacterial genes associated with adaptive radiation of ladybird beetles.</title>
        <authorList>
            <person name="Li H.S."/>
            <person name="Tang X.F."/>
            <person name="Huang Y.H."/>
            <person name="Xu Z.Y."/>
            <person name="Chen M.L."/>
            <person name="Du X.Y."/>
            <person name="Qiu B.Y."/>
            <person name="Chen P.T."/>
            <person name="Zhang W."/>
            <person name="Slipinski A."/>
            <person name="Escalona H.E."/>
            <person name="Waterhouse R.M."/>
            <person name="Zwick A."/>
            <person name="Pang H."/>
        </authorList>
    </citation>
    <scope>NUCLEOTIDE SEQUENCE [LARGE SCALE GENOMIC DNA]</scope>
    <source>
        <strain evidence="2">SYSU2018</strain>
    </source>
</reference>
<accession>A0ABD2NFC5</accession>
<dbReference type="EMBL" id="JABFTP020000103">
    <property type="protein sequence ID" value="KAL3277402.1"/>
    <property type="molecule type" value="Genomic_DNA"/>
</dbReference>
<name>A0ABD2NFC5_9CUCU</name>
<feature type="region of interest" description="Disordered" evidence="1">
    <location>
        <begin position="136"/>
        <end position="165"/>
    </location>
</feature>
<gene>
    <name evidence="2" type="ORF">HHI36_012751</name>
</gene>
<dbReference type="AlphaFoldDB" id="A0ABD2NFC5"/>
<evidence type="ECO:0000313" key="3">
    <source>
        <dbReference type="Proteomes" id="UP001516400"/>
    </source>
</evidence>
<comment type="caution">
    <text evidence="2">The sequence shown here is derived from an EMBL/GenBank/DDBJ whole genome shotgun (WGS) entry which is preliminary data.</text>
</comment>